<organism evidence="1 2">
    <name type="scientific">Streptomyces odorifer</name>
    <dbReference type="NCBI Taxonomy" id="53450"/>
    <lineage>
        <taxon>Bacteria</taxon>
        <taxon>Bacillati</taxon>
        <taxon>Actinomycetota</taxon>
        <taxon>Actinomycetes</taxon>
        <taxon>Kitasatosporales</taxon>
        <taxon>Streptomycetaceae</taxon>
        <taxon>Streptomyces</taxon>
        <taxon>Streptomyces albidoflavus group</taxon>
    </lineage>
</organism>
<name>A0A7Y6F3A2_9ACTN</name>
<dbReference type="RefSeq" id="WP_175457125.1">
    <property type="nucleotide sequence ID" value="NZ_JAANNT010000020.1"/>
</dbReference>
<protein>
    <submittedName>
        <fullName evidence="1">Uncharacterized protein</fullName>
    </submittedName>
</protein>
<dbReference type="AlphaFoldDB" id="A0A7Y6F3A2"/>
<gene>
    <name evidence="1" type="ORF">G6W59_21520</name>
</gene>
<evidence type="ECO:0000313" key="1">
    <source>
        <dbReference type="EMBL" id="NUV30854.1"/>
    </source>
</evidence>
<proteinExistence type="predicted"/>
<comment type="caution">
    <text evidence="1">The sequence shown here is derived from an EMBL/GenBank/DDBJ whole genome shotgun (WGS) entry which is preliminary data.</text>
</comment>
<reference evidence="1 2" key="1">
    <citation type="submission" date="2020-03" db="EMBL/GenBank/DDBJ databases">
        <title>Complete genome sequence of sixteen Streptomyces strains facilitates identification of candidate genes involved in plant growth-promotion in grain legumes and cereals.</title>
        <authorList>
            <person name="Gopalakrishnan S."/>
            <person name="Thakur V."/>
            <person name="Saxena R."/>
            <person name="Vadlamudi S."/>
            <person name="Purohit S."/>
            <person name="Kumar V."/>
            <person name="Rathore A."/>
            <person name="Chitikineni A."/>
            <person name="Varshney R.K."/>
        </authorList>
    </citation>
    <scope>NUCLEOTIDE SEQUENCE [LARGE SCALE GENOMIC DNA]</scope>
    <source>
        <strain evidence="1 2">KAI-180</strain>
    </source>
</reference>
<sequence length="153" mass="16463">MATTALLINPNHQTTGLHLPDKADDQARVLREKIGGTLNQGIYHRRAVLHIAENGRSEGLPANLVVWALASAWRGIPLYPIAGPVVITGPDGPDGYLDIDEDLRAQAEDVALAVQETTSAWRQQRPQSEDAAVEAILACAQRVVSAPTCQDAR</sequence>
<dbReference type="Proteomes" id="UP000540128">
    <property type="component" value="Unassembled WGS sequence"/>
</dbReference>
<keyword evidence="2" id="KW-1185">Reference proteome</keyword>
<evidence type="ECO:0000313" key="2">
    <source>
        <dbReference type="Proteomes" id="UP000540128"/>
    </source>
</evidence>
<dbReference type="EMBL" id="JAANNT010000020">
    <property type="protein sequence ID" value="NUV30854.1"/>
    <property type="molecule type" value="Genomic_DNA"/>
</dbReference>
<accession>A0A7Y6F3A2</accession>